<dbReference type="EMBL" id="JANIBL010000013">
    <property type="protein sequence ID" value="MCQ8117002.1"/>
    <property type="molecule type" value="Genomic_DNA"/>
</dbReference>
<dbReference type="RefSeq" id="WP_256606190.1">
    <property type="nucleotide sequence ID" value="NZ_JANIBL010000013.1"/>
</dbReference>
<evidence type="ECO:0000313" key="2">
    <source>
        <dbReference type="Proteomes" id="UP001524570"/>
    </source>
</evidence>
<evidence type="ECO:0000313" key="1">
    <source>
        <dbReference type="EMBL" id="MCQ8117002.1"/>
    </source>
</evidence>
<protein>
    <submittedName>
        <fullName evidence="1">YfbM family protein</fullName>
    </submittedName>
</protein>
<organism evidence="1 2">
    <name type="scientific">Methylomonas rosea</name>
    <dbReference type="NCBI Taxonomy" id="2952227"/>
    <lineage>
        <taxon>Bacteria</taxon>
        <taxon>Pseudomonadati</taxon>
        <taxon>Pseudomonadota</taxon>
        <taxon>Gammaproteobacteria</taxon>
        <taxon>Methylococcales</taxon>
        <taxon>Methylococcaceae</taxon>
        <taxon>Methylomonas</taxon>
    </lineage>
</organism>
<dbReference type="Proteomes" id="UP001524570">
    <property type="component" value="Unassembled WGS sequence"/>
</dbReference>
<name>A0ABT1TR79_9GAMM</name>
<gene>
    <name evidence="1" type="ORF">NP589_06175</name>
</gene>
<dbReference type="Pfam" id="PF08974">
    <property type="entry name" value="DUF1877"/>
    <property type="match status" value="1"/>
</dbReference>
<dbReference type="InterPro" id="IPR015068">
    <property type="entry name" value="DUF1877"/>
</dbReference>
<accession>A0ABT1TR79</accession>
<sequence length="187" mass="21292">MLFELRRVPLADLDALYQDPSDIFFYLSGEEPYQPPKSFFKRVFGPKTPPKPKREWTPPSDDMLLDLETNWHVLHYVLCRNAWEGPLPQATLLSGGTELGKVDVGYGPARGLNPMEADDFLTYLSSLNKEQYALGIEGKDFVENDIYGGYTGWNSDDAANLWDYIEALKAFLTKAKQENHGIILHLY</sequence>
<reference evidence="1 2" key="1">
    <citation type="submission" date="2022-07" db="EMBL/GenBank/DDBJ databases">
        <title>Methylomonas rivi sp. nov., Methylomonas rosea sp. nov., Methylomonas aureus sp. nov. and Methylomonas subterranea sp. nov., four novel methanotrophs isolated from a freshwater creek and the deep terrestrial subsurface.</title>
        <authorList>
            <person name="Abin C."/>
            <person name="Sankaranarayanan K."/>
            <person name="Garner C."/>
            <person name="Sindelar R."/>
            <person name="Kotary K."/>
            <person name="Garner R."/>
            <person name="Barclay S."/>
            <person name="Lawson P."/>
            <person name="Krumholz L."/>
        </authorList>
    </citation>
    <scope>NUCLEOTIDE SEQUENCE [LARGE SCALE GENOMIC DNA]</scope>
    <source>
        <strain evidence="1 2">WSC-7</strain>
    </source>
</reference>
<keyword evidence="2" id="KW-1185">Reference proteome</keyword>
<comment type="caution">
    <text evidence="1">The sequence shown here is derived from an EMBL/GenBank/DDBJ whole genome shotgun (WGS) entry which is preliminary data.</text>
</comment>
<dbReference type="InterPro" id="IPR035944">
    <property type="entry name" value="YfbM-like_sf"/>
</dbReference>
<proteinExistence type="predicted"/>
<dbReference type="Gene3D" id="3.40.1760.10">
    <property type="entry name" value="YfbM-like super family"/>
    <property type="match status" value="1"/>
</dbReference>
<dbReference type="SUPFAM" id="SSF111069">
    <property type="entry name" value="Hypothetical protein yfbM"/>
    <property type="match status" value="1"/>
</dbReference>